<name>A0A977KVD7_9CYAN</name>
<proteinExistence type="inferred from homology"/>
<gene>
    <name evidence="3" type="ORF">KA717_34715</name>
</gene>
<dbReference type="InterPro" id="IPR007712">
    <property type="entry name" value="RelE/ParE_toxin"/>
</dbReference>
<dbReference type="PANTHER" id="PTHR33755">
    <property type="entry name" value="TOXIN PARE1-RELATED"/>
    <property type="match status" value="1"/>
</dbReference>
<protein>
    <submittedName>
        <fullName evidence="3">Type II toxin-antitoxin system RelE/ParE family toxin</fullName>
    </submittedName>
</protein>
<dbReference type="Gene3D" id="3.30.2310.20">
    <property type="entry name" value="RelE-like"/>
    <property type="match status" value="1"/>
</dbReference>
<sequence length="106" mass="12463">MSYYSFSDLAIEEIEEICEFLAQTHPRLASQWFDEVREKCKLASSFPSMSKSYAWLDPDLRGFVIDDYIIFYYPAENGIKIIRVIHGSRDLKVLFQDILDNSIDKR</sequence>
<keyword evidence="2" id="KW-1277">Toxin-antitoxin system</keyword>
<dbReference type="InterPro" id="IPR051803">
    <property type="entry name" value="TA_system_RelE-like_toxin"/>
</dbReference>
<evidence type="ECO:0000313" key="3">
    <source>
        <dbReference type="EMBL" id="UXE60614.1"/>
    </source>
</evidence>
<dbReference type="AlphaFoldDB" id="A0A977KVD7"/>
<dbReference type="PANTHER" id="PTHR33755:SF6">
    <property type="entry name" value="PLASMID STABILIZATION SYSTEM PROTEIN"/>
    <property type="match status" value="1"/>
</dbReference>
<dbReference type="Pfam" id="PF05016">
    <property type="entry name" value="ParE_toxin"/>
    <property type="match status" value="1"/>
</dbReference>
<dbReference type="EMBL" id="CP073041">
    <property type="protein sequence ID" value="UXE60614.1"/>
    <property type="molecule type" value="Genomic_DNA"/>
</dbReference>
<dbReference type="KEGG" id="wna:KA717_34715"/>
<accession>A0A977KVD7</accession>
<reference evidence="3" key="1">
    <citation type="submission" date="2021-04" db="EMBL/GenBank/DDBJ databases">
        <title>Genome sequence of Woronichinia naegeliana from Washington state freshwater lake bloom.</title>
        <authorList>
            <person name="Dreher T.W."/>
        </authorList>
    </citation>
    <scope>NUCLEOTIDE SEQUENCE</scope>
    <source>
        <strain evidence="3">WA131</strain>
    </source>
</reference>
<dbReference type="InterPro" id="IPR035093">
    <property type="entry name" value="RelE/ParE_toxin_dom_sf"/>
</dbReference>
<dbReference type="Proteomes" id="UP001065613">
    <property type="component" value="Chromosome"/>
</dbReference>
<comment type="similarity">
    <text evidence="1">Belongs to the RelE toxin family.</text>
</comment>
<evidence type="ECO:0000256" key="1">
    <source>
        <dbReference type="ARBA" id="ARBA00006226"/>
    </source>
</evidence>
<organism evidence="3">
    <name type="scientific">Woronichinia naegeliana WA131</name>
    <dbReference type="NCBI Taxonomy" id="2824559"/>
    <lineage>
        <taxon>Bacteria</taxon>
        <taxon>Bacillati</taxon>
        <taxon>Cyanobacteriota</taxon>
        <taxon>Cyanophyceae</taxon>
        <taxon>Synechococcales</taxon>
        <taxon>Coelosphaeriaceae</taxon>
        <taxon>Woronichinia</taxon>
    </lineage>
</organism>
<evidence type="ECO:0000256" key="2">
    <source>
        <dbReference type="ARBA" id="ARBA00022649"/>
    </source>
</evidence>